<evidence type="ECO:0000313" key="6">
    <source>
        <dbReference type="Proteomes" id="UP001596220"/>
    </source>
</evidence>
<dbReference type="EMBL" id="JBHSQO010000035">
    <property type="protein sequence ID" value="MFC6092910.1"/>
    <property type="molecule type" value="Genomic_DNA"/>
</dbReference>
<dbReference type="PANTHER" id="PTHR43132:SF8">
    <property type="entry name" value="HTH-TYPE TRANSCRIPTIONAL REGULATOR KMTR"/>
    <property type="match status" value="1"/>
</dbReference>
<dbReference type="SMART" id="SM00418">
    <property type="entry name" value="HTH_ARSR"/>
    <property type="match status" value="1"/>
</dbReference>
<keyword evidence="3" id="KW-0804">Transcription</keyword>
<dbReference type="PANTHER" id="PTHR43132">
    <property type="entry name" value="ARSENICAL RESISTANCE OPERON REPRESSOR ARSR-RELATED"/>
    <property type="match status" value="1"/>
</dbReference>
<dbReference type="InterPro" id="IPR036388">
    <property type="entry name" value="WH-like_DNA-bd_sf"/>
</dbReference>
<dbReference type="Pfam" id="PF01022">
    <property type="entry name" value="HTH_5"/>
    <property type="match status" value="1"/>
</dbReference>
<evidence type="ECO:0000259" key="4">
    <source>
        <dbReference type="PROSITE" id="PS50987"/>
    </source>
</evidence>
<proteinExistence type="predicted"/>
<dbReference type="Gene3D" id="1.10.10.10">
    <property type="entry name" value="Winged helix-like DNA-binding domain superfamily/Winged helix DNA-binding domain"/>
    <property type="match status" value="1"/>
</dbReference>
<evidence type="ECO:0000256" key="1">
    <source>
        <dbReference type="ARBA" id="ARBA00023015"/>
    </source>
</evidence>
<feature type="domain" description="HTH arsR-type" evidence="4">
    <location>
        <begin position="1"/>
        <end position="60"/>
    </location>
</feature>
<sequence>MPALLEAPRGTADLAAALAVTAGAVSQHIAVLRAARLVTTRREGRHVFHVRTTRADALLG</sequence>
<protein>
    <submittedName>
        <fullName evidence="5">ArsR family transcriptional regulator</fullName>
    </submittedName>
</protein>
<dbReference type="Proteomes" id="UP001596220">
    <property type="component" value="Unassembled WGS sequence"/>
</dbReference>
<accession>A0ABW1PBX4</accession>
<reference evidence="6" key="1">
    <citation type="journal article" date="2019" name="Int. J. Syst. Evol. Microbiol.">
        <title>The Global Catalogue of Microorganisms (GCM) 10K type strain sequencing project: providing services to taxonomists for standard genome sequencing and annotation.</title>
        <authorList>
            <consortium name="The Broad Institute Genomics Platform"/>
            <consortium name="The Broad Institute Genome Sequencing Center for Infectious Disease"/>
            <person name="Wu L."/>
            <person name="Ma J."/>
        </authorList>
    </citation>
    <scope>NUCLEOTIDE SEQUENCE [LARGE SCALE GENOMIC DNA]</scope>
    <source>
        <strain evidence="6">CGMCC 4.7246</strain>
    </source>
</reference>
<keyword evidence="6" id="KW-1185">Reference proteome</keyword>
<dbReference type="PROSITE" id="PS50987">
    <property type="entry name" value="HTH_ARSR_2"/>
    <property type="match status" value="1"/>
</dbReference>
<dbReference type="InterPro" id="IPR001845">
    <property type="entry name" value="HTH_ArsR_DNA-bd_dom"/>
</dbReference>
<organism evidence="5 6">
    <name type="scientific">Saccharothrix lopnurensis</name>
    <dbReference type="NCBI Taxonomy" id="1670621"/>
    <lineage>
        <taxon>Bacteria</taxon>
        <taxon>Bacillati</taxon>
        <taxon>Actinomycetota</taxon>
        <taxon>Actinomycetes</taxon>
        <taxon>Pseudonocardiales</taxon>
        <taxon>Pseudonocardiaceae</taxon>
        <taxon>Saccharothrix</taxon>
    </lineage>
</organism>
<dbReference type="SUPFAM" id="SSF46785">
    <property type="entry name" value="Winged helix' DNA-binding domain"/>
    <property type="match status" value="1"/>
</dbReference>
<dbReference type="InterPro" id="IPR036390">
    <property type="entry name" value="WH_DNA-bd_sf"/>
</dbReference>
<keyword evidence="1" id="KW-0805">Transcription regulation</keyword>
<evidence type="ECO:0000256" key="3">
    <source>
        <dbReference type="ARBA" id="ARBA00023163"/>
    </source>
</evidence>
<keyword evidence="2" id="KW-0238">DNA-binding</keyword>
<dbReference type="RefSeq" id="WP_380639693.1">
    <property type="nucleotide sequence ID" value="NZ_JBHSQO010000035.1"/>
</dbReference>
<comment type="caution">
    <text evidence="5">The sequence shown here is derived from an EMBL/GenBank/DDBJ whole genome shotgun (WGS) entry which is preliminary data.</text>
</comment>
<dbReference type="InterPro" id="IPR051011">
    <property type="entry name" value="Metal_resp_trans_reg"/>
</dbReference>
<gene>
    <name evidence="5" type="ORF">ACFP3R_26860</name>
</gene>
<evidence type="ECO:0000256" key="2">
    <source>
        <dbReference type="ARBA" id="ARBA00023125"/>
    </source>
</evidence>
<evidence type="ECO:0000313" key="5">
    <source>
        <dbReference type="EMBL" id="MFC6092910.1"/>
    </source>
</evidence>
<name>A0ABW1PBX4_9PSEU</name>